<sequence length="276" mass="30492">MITLPRPRFNAADTYAACLSGMRVIERKTRLVSDSDFVAEAGTRYSEAGEDNAVSRLNAADFHMPTATTDDMTWLYDNRFAGRAQGTRRIYDSIKQSAPYGRCALCGVRDATTLDHCLPKSVFPALAVNPLNLVPACGRCNQLKSSQLDSVIHSYFDELLLGELLRASIAEEKPCTVLFKIVCPESWPENLSVRARKHFLVLRLGELYALEAARTLRGEALALRHVFEASGSDGVHAYVKEQAESWTASDGNCWEAAMYTAMSKSSWFCDGGFEIG</sequence>
<organism evidence="1 2">
    <name type="scientific">Frankia canadensis</name>
    <dbReference type="NCBI Taxonomy" id="1836972"/>
    <lineage>
        <taxon>Bacteria</taxon>
        <taxon>Bacillati</taxon>
        <taxon>Actinomycetota</taxon>
        <taxon>Actinomycetes</taxon>
        <taxon>Frankiales</taxon>
        <taxon>Frankiaceae</taxon>
        <taxon>Frankia</taxon>
    </lineage>
</organism>
<evidence type="ECO:0008006" key="3">
    <source>
        <dbReference type="Google" id="ProtNLM"/>
    </source>
</evidence>
<dbReference type="AlphaFoldDB" id="A0A2I2L1N7"/>
<proteinExistence type="predicted"/>
<dbReference type="Proteomes" id="UP000234331">
    <property type="component" value="Unassembled WGS sequence"/>
</dbReference>
<evidence type="ECO:0000313" key="2">
    <source>
        <dbReference type="Proteomes" id="UP000234331"/>
    </source>
</evidence>
<dbReference type="InterPro" id="IPR003615">
    <property type="entry name" value="HNH_nuc"/>
</dbReference>
<protein>
    <recommendedName>
        <fullName evidence="3">HNH endonuclease</fullName>
    </recommendedName>
</protein>
<keyword evidence="2" id="KW-1185">Reference proteome</keyword>
<gene>
    <name evidence="1" type="ORF">FRACA_810010</name>
</gene>
<accession>A0A2I2L1N7</accession>
<reference evidence="1 2" key="1">
    <citation type="submission" date="2017-06" db="EMBL/GenBank/DDBJ databases">
        <authorList>
            <person name="Kim H.J."/>
            <person name="Triplett B.A."/>
        </authorList>
    </citation>
    <scope>NUCLEOTIDE SEQUENCE [LARGE SCALE GENOMIC DNA]</scope>
    <source>
        <strain evidence="1">FRACA_ARgP5</strain>
    </source>
</reference>
<dbReference type="RefSeq" id="WP_133150895.1">
    <property type="nucleotide sequence ID" value="NZ_FZMO01000549.1"/>
</dbReference>
<dbReference type="CDD" id="cd00085">
    <property type="entry name" value="HNHc"/>
    <property type="match status" value="1"/>
</dbReference>
<dbReference type="OrthoDB" id="5244068at2"/>
<dbReference type="Gene3D" id="1.10.30.50">
    <property type="match status" value="1"/>
</dbReference>
<name>A0A2I2L1N7_9ACTN</name>
<evidence type="ECO:0000313" key="1">
    <source>
        <dbReference type="EMBL" id="SNQ51819.1"/>
    </source>
</evidence>
<dbReference type="EMBL" id="FZMO01000549">
    <property type="protein sequence ID" value="SNQ51819.1"/>
    <property type="molecule type" value="Genomic_DNA"/>
</dbReference>